<dbReference type="AlphaFoldDB" id="A0A9N9T7U5"/>
<dbReference type="PANTHER" id="PTHR45749:SF35">
    <property type="entry name" value="AC-LIKE TRANSPOSASE-RELATED"/>
    <property type="match status" value="1"/>
</dbReference>
<dbReference type="GO" id="GO:0006508">
    <property type="term" value="P:proteolysis"/>
    <property type="evidence" value="ECO:0007669"/>
    <property type="project" value="InterPro"/>
</dbReference>
<dbReference type="GO" id="GO:0004252">
    <property type="term" value="F:serine-type endopeptidase activity"/>
    <property type="evidence" value="ECO:0007669"/>
    <property type="project" value="InterPro"/>
</dbReference>
<reference evidence="6" key="1">
    <citation type="submission" date="2022-01" db="EMBL/GenBank/DDBJ databases">
        <authorList>
            <person name="King R."/>
        </authorList>
    </citation>
    <scope>NUCLEOTIDE SEQUENCE</scope>
</reference>
<dbReference type="InterPro" id="IPR018114">
    <property type="entry name" value="TRYPSIN_HIS"/>
</dbReference>
<protein>
    <recommendedName>
        <fullName evidence="5">Peptidase S1 domain-containing protein</fullName>
    </recommendedName>
</protein>
<dbReference type="OrthoDB" id="6783070at2759"/>
<dbReference type="SMART" id="SM00020">
    <property type="entry name" value="Tryp_SPc"/>
    <property type="match status" value="1"/>
</dbReference>
<dbReference type="InterPro" id="IPR001314">
    <property type="entry name" value="Peptidase_S1A"/>
</dbReference>
<keyword evidence="7" id="KW-1185">Reference proteome</keyword>
<evidence type="ECO:0000256" key="3">
    <source>
        <dbReference type="ARBA" id="ARBA00023180"/>
    </source>
</evidence>
<organism evidence="6 7">
    <name type="scientific">Diabrotica balteata</name>
    <name type="common">Banded cucumber beetle</name>
    <dbReference type="NCBI Taxonomy" id="107213"/>
    <lineage>
        <taxon>Eukaryota</taxon>
        <taxon>Metazoa</taxon>
        <taxon>Ecdysozoa</taxon>
        <taxon>Arthropoda</taxon>
        <taxon>Hexapoda</taxon>
        <taxon>Insecta</taxon>
        <taxon>Pterygota</taxon>
        <taxon>Neoptera</taxon>
        <taxon>Endopterygota</taxon>
        <taxon>Coleoptera</taxon>
        <taxon>Polyphaga</taxon>
        <taxon>Cucujiformia</taxon>
        <taxon>Chrysomeloidea</taxon>
        <taxon>Chrysomelidae</taxon>
        <taxon>Galerucinae</taxon>
        <taxon>Diabroticina</taxon>
        <taxon>Diabroticites</taxon>
        <taxon>Diabrotica</taxon>
    </lineage>
</organism>
<evidence type="ECO:0000256" key="1">
    <source>
        <dbReference type="ARBA" id="ARBA00022729"/>
    </source>
</evidence>
<dbReference type="InterPro" id="IPR012337">
    <property type="entry name" value="RNaseH-like_sf"/>
</dbReference>
<keyword evidence="2" id="KW-1015">Disulfide bond</keyword>
<dbReference type="Proteomes" id="UP001153709">
    <property type="component" value="Chromosome 7"/>
</dbReference>
<feature type="domain" description="Peptidase S1" evidence="5">
    <location>
        <begin position="245"/>
        <end position="441"/>
    </location>
</feature>
<comment type="similarity">
    <text evidence="4">Belongs to the peptidase S1 family. CLIP subfamily.</text>
</comment>
<keyword evidence="1" id="KW-0732">Signal</keyword>
<dbReference type="InterPro" id="IPR025398">
    <property type="entry name" value="DUF4371"/>
</dbReference>
<evidence type="ECO:0000313" key="7">
    <source>
        <dbReference type="Proteomes" id="UP001153709"/>
    </source>
</evidence>
<dbReference type="Pfam" id="PF00089">
    <property type="entry name" value="Trypsin"/>
    <property type="match status" value="1"/>
</dbReference>
<accession>A0A9N9T7U5</accession>
<dbReference type="InterPro" id="IPR009003">
    <property type="entry name" value="Peptidase_S1_PA"/>
</dbReference>
<evidence type="ECO:0000256" key="2">
    <source>
        <dbReference type="ARBA" id="ARBA00023157"/>
    </source>
</evidence>
<sequence length="441" mass="49598">MRKITCKESYVHYLGKNIQNEIIELLGSLIRDQILSEMQKSKYYSVILDCTPDVSRTEQMTLVLRYVLCDEGKYPEVKERFLCFIPIESSTGEALTDVLLSKLNEMNLPIGNMRGQGYDNGLNMRGKNAGVQKRILDINPRAFFVPCSAHTLNLVVNDSALSCTDAVNFFMVLQEMYNYLSASTHRWTVLKKHVSALTVKPLSDTRWESRIDAIGPVRYQAGEIYDTLLELSTDPSGDAYAKSTALGGETADLGQFPWMALLGYQQNQLNFIEYLCGGTLITETFVLTAAHCLGVGPNHQLVQVRFGELNLNTELDCKRVHSTYICSDEPVDVPVLTYFIHGQYDTLTLKNDIALVKLAKSVTFTGREYDNKPNPSQKTIHGKGFTKFSNLPGYPTGILMQTDMFICRLIWTVCKQTIICHTGKDPERSLEVLSRIKPALL</sequence>
<dbReference type="PRINTS" id="PR00722">
    <property type="entry name" value="CHYMOTRYPSIN"/>
</dbReference>
<dbReference type="PROSITE" id="PS50240">
    <property type="entry name" value="TRYPSIN_DOM"/>
    <property type="match status" value="1"/>
</dbReference>
<dbReference type="PANTHER" id="PTHR45749">
    <property type="match status" value="1"/>
</dbReference>
<proteinExistence type="inferred from homology"/>
<dbReference type="Pfam" id="PF14291">
    <property type="entry name" value="DUF4371"/>
    <property type="match status" value="1"/>
</dbReference>
<dbReference type="InterPro" id="IPR001254">
    <property type="entry name" value="Trypsin_dom"/>
</dbReference>
<dbReference type="PROSITE" id="PS00134">
    <property type="entry name" value="TRYPSIN_HIS"/>
    <property type="match status" value="1"/>
</dbReference>
<evidence type="ECO:0000259" key="5">
    <source>
        <dbReference type="PROSITE" id="PS50240"/>
    </source>
</evidence>
<dbReference type="SUPFAM" id="SSF53098">
    <property type="entry name" value="Ribonuclease H-like"/>
    <property type="match status" value="1"/>
</dbReference>
<dbReference type="Gene3D" id="2.40.10.10">
    <property type="entry name" value="Trypsin-like serine proteases"/>
    <property type="match status" value="2"/>
</dbReference>
<dbReference type="EMBL" id="OU898282">
    <property type="protein sequence ID" value="CAG9837619.1"/>
    <property type="molecule type" value="Genomic_DNA"/>
</dbReference>
<gene>
    <name evidence="6" type="ORF">DIABBA_LOCUS10587</name>
</gene>
<evidence type="ECO:0000256" key="4">
    <source>
        <dbReference type="ARBA" id="ARBA00024195"/>
    </source>
</evidence>
<keyword evidence="3" id="KW-0325">Glycoprotein</keyword>
<name>A0A9N9T7U5_DIABA</name>
<dbReference type="InterPro" id="IPR043504">
    <property type="entry name" value="Peptidase_S1_PA_chymotrypsin"/>
</dbReference>
<dbReference type="FunFam" id="2.40.10.10:FF:000028">
    <property type="entry name" value="Serine protease easter"/>
    <property type="match status" value="1"/>
</dbReference>
<evidence type="ECO:0000313" key="6">
    <source>
        <dbReference type="EMBL" id="CAG9837619.1"/>
    </source>
</evidence>
<dbReference type="SUPFAM" id="SSF50494">
    <property type="entry name" value="Trypsin-like serine proteases"/>
    <property type="match status" value="1"/>
</dbReference>